<evidence type="ECO:0008006" key="4">
    <source>
        <dbReference type="Google" id="ProtNLM"/>
    </source>
</evidence>
<evidence type="ECO:0000313" key="2">
    <source>
        <dbReference type="EMBL" id="KJL34753.1"/>
    </source>
</evidence>
<accession>A0A0F0LNP1</accession>
<proteinExistence type="predicted"/>
<dbReference type="AlphaFoldDB" id="A0A0F0LNP1"/>
<sequence>MILVSRAAKVATGIAAAVVVAGLVVLAYPAFAALGGLEHPSVSAASAAPSKAATTEPTAAPSPSPTKDDGSDDCPTEEATISITGKGDGAPTAKLVFASSLTDKGARPGARGEVVSNAQGIYSYIVAPNDNLISIEQRLCIDYGSVRVFDHVLGSAIQPGAQLILRPDPTIPWIEPVPFDAIPNVTNIVEFSSTIYEMGVAVRTHDLDTARALWSRSLSGHVAPAAQAAATKALDDGDWPVLEQLFP</sequence>
<reference evidence="2 3" key="1">
    <citation type="submission" date="2015-02" db="EMBL/GenBank/DDBJ databases">
        <title>Draft genome sequences of ten Microbacterium spp. with emphasis on heavy metal contaminated environments.</title>
        <authorList>
            <person name="Corretto E."/>
        </authorList>
    </citation>
    <scope>NUCLEOTIDE SEQUENCE [LARGE SCALE GENOMIC DNA]</scope>
    <source>
        <strain evidence="2 3">ARN176</strain>
    </source>
</reference>
<gene>
    <name evidence="2" type="ORF">RS86_00630</name>
</gene>
<dbReference type="Proteomes" id="UP000033740">
    <property type="component" value="Unassembled WGS sequence"/>
</dbReference>
<feature type="compositionally biased region" description="Low complexity" evidence="1">
    <location>
        <begin position="48"/>
        <end position="61"/>
    </location>
</feature>
<evidence type="ECO:0000313" key="3">
    <source>
        <dbReference type="Proteomes" id="UP000033740"/>
    </source>
</evidence>
<keyword evidence="3" id="KW-1185">Reference proteome</keyword>
<organism evidence="2 3">
    <name type="scientific">Microbacterium azadirachtae</name>
    <dbReference type="NCBI Taxonomy" id="582680"/>
    <lineage>
        <taxon>Bacteria</taxon>
        <taxon>Bacillati</taxon>
        <taxon>Actinomycetota</taxon>
        <taxon>Actinomycetes</taxon>
        <taxon>Micrococcales</taxon>
        <taxon>Microbacteriaceae</taxon>
        <taxon>Microbacterium</taxon>
    </lineage>
</organism>
<name>A0A0F0LNP1_9MICO</name>
<protein>
    <recommendedName>
        <fullName evidence="4">LysM domain-containing protein</fullName>
    </recommendedName>
</protein>
<evidence type="ECO:0000256" key="1">
    <source>
        <dbReference type="SAM" id="MobiDB-lite"/>
    </source>
</evidence>
<comment type="caution">
    <text evidence="2">The sequence shown here is derived from an EMBL/GenBank/DDBJ whole genome shotgun (WGS) entry which is preliminary data.</text>
</comment>
<feature type="region of interest" description="Disordered" evidence="1">
    <location>
        <begin position="48"/>
        <end position="87"/>
    </location>
</feature>
<dbReference type="EMBL" id="JYIX01000025">
    <property type="protein sequence ID" value="KJL34753.1"/>
    <property type="molecule type" value="Genomic_DNA"/>
</dbReference>
<dbReference type="PATRIC" id="fig|582680.6.peg.651"/>